<keyword evidence="11" id="KW-1185">Reference proteome</keyword>
<evidence type="ECO:0000259" key="8">
    <source>
        <dbReference type="Pfam" id="PF07731"/>
    </source>
</evidence>
<evidence type="ECO:0000256" key="3">
    <source>
        <dbReference type="ARBA" id="ARBA00022729"/>
    </source>
</evidence>
<evidence type="ECO:0000256" key="2">
    <source>
        <dbReference type="ARBA" id="ARBA00022723"/>
    </source>
</evidence>
<dbReference type="Pfam" id="PF07732">
    <property type="entry name" value="Cu-oxidase_3"/>
    <property type="match status" value="1"/>
</dbReference>
<dbReference type="GO" id="GO:0033215">
    <property type="term" value="P:reductive iron assimilation"/>
    <property type="evidence" value="ECO:0007669"/>
    <property type="project" value="TreeGrafter"/>
</dbReference>
<reference evidence="12" key="2">
    <citation type="submission" date="2020-04" db="EMBL/GenBank/DDBJ databases">
        <authorList>
            <consortium name="NCBI Genome Project"/>
        </authorList>
    </citation>
    <scope>NUCLEOTIDE SEQUENCE</scope>
    <source>
        <strain evidence="12">CBS 781.70</strain>
    </source>
</reference>
<dbReference type="GO" id="GO:0005507">
    <property type="term" value="F:copper ion binding"/>
    <property type="evidence" value="ECO:0007669"/>
    <property type="project" value="InterPro"/>
</dbReference>
<evidence type="ECO:0000313" key="10">
    <source>
        <dbReference type="EMBL" id="KAF1813975.1"/>
    </source>
</evidence>
<sequence length="554" mass="61904">MFLFFTLLVLHSALGAIATTHRYDWELSWVTAAPDGFSRPVIGVNGEFPSPTITVMKGDRLIIKVHNELGNQSTAVHWHGIHQRGSPEMDGAAGVTQCPIPTGASFTYDFTLEQGGTFWYHSHYGGQYPDGLRGALIVKDPDAPWAGRVDEEITMTLSDWYHPRMPPLLNEYLSPERYQANDGHEHFPSSALINDRQGDRIQVRPNKTYLFRIINIANFLSFTILFDQHPFTVVEIDGIYMEDFHARERLSRLAVGQRISVLVRTKPVASYNFEILSFSDVSLVSPTEGLSWNSTAYLTYDGSRPTPTGLSIADLRYYDELELVPLSREAPFKPNKQIVLQTSMEGINSVIRGTVDGKTYLPPKVPSLYTALSFDSDVTRNPRIYGHTNPIVIRLGDVVQMVINNNHDHPHPWHLHGHTFQVLERPLDSNTGPFSGTLGPISATPIQRDTVVILPESYVVIRFKADNPGVWLLHCHIEWHIEGGMTATIVEAPDELPDIAQLHPSHINACKQYPMDYIGNAAGKVDNPLNLTGVHECVVQGSDGSVSYRCSLTY</sequence>
<protein>
    <submittedName>
        <fullName evidence="10 12">Conidial pigment biosynthesis oxidase Abr1/brown 1</fullName>
    </submittedName>
</protein>
<dbReference type="CDD" id="cd13851">
    <property type="entry name" value="CuRO_1_Fet3p"/>
    <property type="match status" value="1"/>
</dbReference>
<feature type="domain" description="Plastocyanin-like" evidence="8">
    <location>
        <begin position="360"/>
        <end position="494"/>
    </location>
</feature>
<evidence type="ECO:0000256" key="1">
    <source>
        <dbReference type="ARBA" id="ARBA00010609"/>
    </source>
</evidence>
<dbReference type="Gene3D" id="2.60.40.420">
    <property type="entry name" value="Cupredoxins - blue copper proteins"/>
    <property type="match status" value="3"/>
</dbReference>
<dbReference type="CDD" id="cd13877">
    <property type="entry name" value="CuRO_2_Fet3p_like"/>
    <property type="match status" value="1"/>
</dbReference>
<reference evidence="12" key="3">
    <citation type="submission" date="2025-04" db="UniProtKB">
        <authorList>
            <consortium name="RefSeq"/>
        </authorList>
    </citation>
    <scope>IDENTIFICATION</scope>
    <source>
        <strain evidence="12">CBS 781.70</strain>
    </source>
</reference>
<keyword evidence="2" id="KW-0479">Metal-binding</keyword>
<dbReference type="PROSITE" id="PS00079">
    <property type="entry name" value="MULTICOPPER_OXIDASE1"/>
    <property type="match status" value="2"/>
</dbReference>
<dbReference type="OrthoDB" id="2121828at2759"/>
<dbReference type="RefSeq" id="XP_033535606.1">
    <property type="nucleotide sequence ID" value="XM_033680648.1"/>
</dbReference>
<dbReference type="SUPFAM" id="SSF49503">
    <property type="entry name" value="Cupredoxins"/>
    <property type="match status" value="3"/>
</dbReference>
<dbReference type="GO" id="GO:0010106">
    <property type="term" value="P:cellular response to iron ion starvation"/>
    <property type="evidence" value="ECO:0007669"/>
    <property type="project" value="TreeGrafter"/>
</dbReference>
<dbReference type="Proteomes" id="UP000504638">
    <property type="component" value="Unplaced"/>
</dbReference>
<evidence type="ECO:0000256" key="4">
    <source>
        <dbReference type="ARBA" id="ARBA00023002"/>
    </source>
</evidence>
<evidence type="ECO:0000256" key="5">
    <source>
        <dbReference type="ARBA" id="ARBA00023008"/>
    </source>
</evidence>
<dbReference type="GO" id="GO:0004322">
    <property type="term" value="F:ferroxidase activity"/>
    <property type="evidence" value="ECO:0007669"/>
    <property type="project" value="TreeGrafter"/>
</dbReference>
<dbReference type="InterPro" id="IPR011706">
    <property type="entry name" value="Cu-oxidase_C"/>
</dbReference>
<keyword evidence="5" id="KW-0186">Copper</keyword>
<dbReference type="Pfam" id="PF07731">
    <property type="entry name" value="Cu-oxidase_2"/>
    <property type="match status" value="1"/>
</dbReference>
<proteinExistence type="inferred from homology"/>
<dbReference type="GO" id="GO:0033573">
    <property type="term" value="C:high-affinity iron permease complex"/>
    <property type="evidence" value="ECO:0007669"/>
    <property type="project" value="TreeGrafter"/>
</dbReference>
<accession>A0A6G1G7A9</accession>
<dbReference type="InterPro" id="IPR008972">
    <property type="entry name" value="Cupredoxin"/>
</dbReference>
<keyword evidence="4" id="KW-0560">Oxidoreductase</keyword>
<dbReference type="InterPro" id="IPR001117">
    <property type="entry name" value="Cu-oxidase_2nd"/>
</dbReference>
<organism evidence="10">
    <name type="scientific">Eremomyces bilateralis CBS 781.70</name>
    <dbReference type="NCBI Taxonomy" id="1392243"/>
    <lineage>
        <taxon>Eukaryota</taxon>
        <taxon>Fungi</taxon>
        <taxon>Dikarya</taxon>
        <taxon>Ascomycota</taxon>
        <taxon>Pezizomycotina</taxon>
        <taxon>Dothideomycetes</taxon>
        <taxon>Dothideomycetes incertae sedis</taxon>
        <taxon>Eremomycetales</taxon>
        <taxon>Eremomycetaceae</taxon>
        <taxon>Eremomyces</taxon>
    </lineage>
</organism>
<dbReference type="InterPro" id="IPR045087">
    <property type="entry name" value="Cu-oxidase_fam"/>
</dbReference>
<dbReference type="InterPro" id="IPR011707">
    <property type="entry name" value="Cu-oxidase-like_N"/>
</dbReference>
<keyword evidence="3 6" id="KW-0732">Signal</keyword>
<feature type="chain" id="PRO_5044631907" evidence="6">
    <location>
        <begin position="19"/>
        <end position="554"/>
    </location>
</feature>
<dbReference type="InterPro" id="IPR033138">
    <property type="entry name" value="Cu_oxidase_CS"/>
</dbReference>
<evidence type="ECO:0000259" key="9">
    <source>
        <dbReference type="Pfam" id="PF07732"/>
    </source>
</evidence>
<dbReference type="InterPro" id="IPR044130">
    <property type="entry name" value="CuRO_2_Fet3-like"/>
</dbReference>
<comment type="similarity">
    <text evidence="1">Belongs to the multicopper oxidase family.</text>
</comment>
<gene>
    <name evidence="10 12" type="ORF">P152DRAFT_465720</name>
</gene>
<evidence type="ECO:0000259" key="7">
    <source>
        <dbReference type="Pfam" id="PF00394"/>
    </source>
</evidence>
<dbReference type="AlphaFoldDB" id="A0A6G1G7A9"/>
<feature type="domain" description="Plastocyanin-like" evidence="9">
    <location>
        <begin position="28"/>
        <end position="141"/>
    </location>
</feature>
<evidence type="ECO:0000313" key="11">
    <source>
        <dbReference type="Proteomes" id="UP000504638"/>
    </source>
</evidence>
<dbReference type="InterPro" id="IPR002355">
    <property type="entry name" value="Cu_oxidase_Cu_BS"/>
</dbReference>
<dbReference type="PANTHER" id="PTHR11709">
    <property type="entry name" value="MULTI-COPPER OXIDASE"/>
    <property type="match status" value="1"/>
</dbReference>
<dbReference type="Pfam" id="PF00394">
    <property type="entry name" value="Cu-oxidase"/>
    <property type="match status" value="1"/>
</dbReference>
<feature type="signal peptide" evidence="6">
    <location>
        <begin position="1"/>
        <end position="18"/>
    </location>
</feature>
<dbReference type="PROSITE" id="PS00080">
    <property type="entry name" value="MULTICOPPER_OXIDASE2"/>
    <property type="match status" value="1"/>
</dbReference>
<name>A0A6G1G7A9_9PEZI</name>
<dbReference type="EMBL" id="ML975154">
    <property type="protein sequence ID" value="KAF1813975.1"/>
    <property type="molecule type" value="Genomic_DNA"/>
</dbReference>
<dbReference type="GeneID" id="54421218"/>
<dbReference type="PANTHER" id="PTHR11709:SF361">
    <property type="entry name" value="IRON TRANSPORT MULTICOPPER OXIDASE FET3"/>
    <property type="match status" value="1"/>
</dbReference>
<evidence type="ECO:0000313" key="12">
    <source>
        <dbReference type="RefSeq" id="XP_033535606.1"/>
    </source>
</evidence>
<reference evidence="10 12" key="1">
    <citation type="submission" date="2020-01" db="EMBL/GenBank/DDBJ databases">
        <authorList>
            <consortium name="DOE Joint Genome Institute"/>
            <person name="Haridas S."/>
            <person name="Albert R."/>
            <person name="Binder M."/>
            <person name="Bloem J."/>
            <person name="Labutti K."/>
            <person name="Salamov A."/>
            <person name="Andreopoulos B."/>
            <person name="Baker S.E."/>
            <person name="Barry K."/>
            <person name="Bills G."/>
            <person name="Bluhm B.H."/>
            <person name="Cannon C."/>
            <person name="Castanera R."/>
            <person name="Culley D.E."/>
            <person name="Daum C."/>
            <person name="Ezra D."/>
            <person name="Gonzalez J.B."/>
            <person name="Henrissat B."/>
            <person name="Kuo A."/>
            <person name="Liang C."/>
            <person name="Lipzen A."/>
            <person name="Lutzoni F."/>
            <person name="Magnuson J."/>
            <person name="Mondo S."/>
            <person name="Nolan M."/>
            <person name="Ohm R."/>
            <person name="Pangilinan J."/>
            <person name="Park H.-J."/>
            <person name="Ramirez L."/>
            <person name="Alfaro M."/>
            <person name="Sun H."/>
            <person name="Tritt A."/>
            <person name="Yoshinaga Y."/>
            <person name="Zwiers L.-H."/>
            <person name="Turgeon B.G."/>
            <person name="Goodwin S.B."/>
            <person name="Spatafora J.W."/>
            <person name="Crous P.W."/>
            <person name="Grigoriev I.V."/>
        </authorList>
    </citation>
    <scope>NUCLEOTIDE SEQUENCE</scope>
    <source>
        <strain evidence="10 12">CBS 781.70</strain>
    </source>
</reference>
<feature type="domain" description="Plastocyanin-like" evidence="7">
    <location>
        <begin position="151"/>
        <end position="275"/>
    </location>
</feature>
<evidence type="ECO:0000256" key="6">
    <source>
        <dbReference type="SAM" id="SignalP"/>
    </source>
</evidence>